<reference evidence="1 2" key="1">
    <citation type="submission" date="2019-06" db="EMBL/GenBank/DDBJ databases">
        <title>Sequencing the genomes of 1000 actinobacteria strains.</title>
        <authorList>
            <person name="Klenk H.-P."/>
        </authorList>
    </citation>
    <scope>NUCLEOTIDE SEQUENCE [LARGE SCALE GENOMIC DNA]</scope>
    <source>
        <strain evidence="1 2">DSM 42059</strain>
    </source>
</reference>
<organism evidence="1 2">
    <name type="scientific">Streptomyces brevispora</name>
    <dbReference type="NCBI Taxonomy" id="887462"/>
    <lineage>
        <taxon>Bacteria</taxon>
        <taxon>Bacillati</taxon>
        <taxon>Actinomycetota</taxon>
        <taxon>Actinomycetes</taxon>
        <taxon>Kitasatosporales</taxon>
        <taxon>Streptomycetaceae</taxon>
        <taxon>Streptomyces</taxon>
    </lineage>
</organism>
<protein>
    <submittedName>
        <fullName evidence="1">Uncharacterized protein</fullName>
    </submittedName>
</protein>
<sequence length="30" mass="3114">MRVGLIGAGVGDHDTVWKIKTAAGYHMSAA</sequence>
<gene>
    <name evidence="1" type="ORF">FHX80_115651</name>
</gene>
<proteinExistence type="predicted"/>
<evidence type="ECO:0000313" key="1">
    <source>
        <dbReference type="EMBL" id="TWG07147.1"/>
    </source>
</evidence>
<name>A0A561V697_9ACTN</name>
<comment type="caution">
    <text evidence="1">The sequence shown here is derived from an EMBL/GenBank/DDBJ whole genome shotgun (WGS) entry which is preliminary data.</text>
</comment>
<dbReference type="AlphaFoldDB" id="A0A561V697"/>
<accession>A0A561V697</accession>
<evidence type="ECO:0000313" key="2">
    <source>
        <dbReference type="Proteomes" id="UP000318186"/>
    </source>
</evidence>
<dbReference type="EMBL" id="VIWW01000001">
    <property type="protein sequence ID" value="TWG07147.1"/>
    <property type="molecule type" value="Genomic_DNA"/>
</dbReference>
<dbReference type="Proteomes" id="UP000318186">
    <property type="component" value="Unassembled WGS sequence"/>
</dbReference>